<feature type="binding site" evidence="15">
    <location>
        <position position="87"/>
    </location>
    <ligand>
        <name>ATP</name>
        <dbReference type="ChEBI" id="CHEBI:30616"/>
    </ligand>
</feature>
<dbReference type="SUPFAM" id="SSF52540">
    <property type="entry name" value="P-loop containing nucleoside triphosphate hydrolases"/>
    <property type="match status" value="2"/>
</dbReference>
<dbReference type="GO" id="GO:0008564">
    <property type="term" value="F:protein-exporting ATPase activity"/>
    <property type="evidence" value="ECO:0007669"/>
    <property type="project" value="UniProtKB-EC"/>
</dbReference>
<dbReference type="PANTHER" id="PTHR30612">
    <property type="entry name" value="SECA INNER MEMBRANE COMPONENT OF SEC PROTEIN SECRETION SYSTEM"/>
    <property type="match status" value="1"/>
</dbReference>
<dbReference type="OrthoDB" id="9805579at2"/>
<comment type="cofactor">
    <cofactor evidence="1">
        <name>Zn(2+)</name>
        <dbReference type="ChEBI" id="CHEBI:29105"/>
    </cofactor>
</comment>
<evidence type="ECO:0000313" key="20">
    <source>
        <dbReference type="Proteomes" id="UP000223527"/>
    </source>
</evidence>
<dbReference type="Pfam" id="PF02810">
    <property type="entry name" value="SEC-C"/>
    <property type="match status" value="1"/>
</dbReference>
<feature type="domain" description="SecA family profile" evidence="18">
    <location>
        <begin position="3"/>
        <end position="615"/>
    </location>
</feature>
<dbReference type="GO" id="GO:0043952">
    <property type="term" value="P:protein transport by the Sec complex"/>
    <property type="evidence" value="ECO:0007669"/>
    <property type="project" value="TreeGrafter"/>
</dbReference>
<evidence type="ECO:0000259" key="18">
    <source>
        <dbReference type="PROSITE" id="PS51196"/>
    </source>
</evidence>
<dbReference type="GO" id="GO:0005886">
    <property type="term" value="C:plasma membrane"/>
    <property type="evidence" value="ECO:0007669"/>
    <property type="project" value="UniProtKB-SubCell"/>
</dbReference>
<evidence type="ECO:0000256" key="5">
    <source>
        <dbReference type="ARBA" id="ARBA00022490"/>
    </source>
</evidence>
<evidence type="ECO:0000256" key="4">
    <source>
        <dbReference type="ARBA" id="ARBA00022475"/>
    </source>
</evidence>
<dbReference type="InterPro" id="IPR014001">
    <property type="entry name" value="Helicase_ATP-bd"/>
</dbReference>
<dbReference type="FunFam" id="3.40.50.300:FF:000334">
    <property type="entry name" value="Protein translocase subunit SecA"/>
    <property type="match status" value="1"/>
</dbReference>
<evidence type="ECO:0000313" key="19">
    <source>
        <dbReference type="EMBL" id="PHK96008.1"/>
    </source>
</evidence>
<dbReference type="InterPro" id="IPR004027">
    <property type="entry name" value="SEC_C_motif"/>
</dbReference>
<dbReference type="FunFam" id="3.40.50.300:FF:001790">
    <property type="entry name" value="Protein translocase subunit SecA"/>
    <property type="match status" value="1"/>
</dbReference>
<dbReference type="Pfam" id="PF01043">
    <property type="entry name" value="SecA_PP_bind"/>
    <property type="match status" value="1"/>
</dbReference>
<dbReference type="GO" id="GO:0005829">
    <property type="term" value="C:cytosol"/>
    <property type="evidence" value="ECO:0007669"/>
    <property type="project" value="TreeGrafter"/>
</dbReference>
<keyword evidence="8 15" id="KW-0547">Nucleotide-binding</keyword>
<evidence type="ECO:0000256" key="2">
    <source>
        <dbReference type="ARBA" id="ARBA00007650"/>
    </source>
</evidence>
<dbReference type="Pfam" id="PF07516">
    <property type="entry name" value="SecA_SW"/>
    <property type="match status" value="1"/>
</dbReference>
<evidence type="ECO:0000256" key="12">
    <source>
        <dbReference type="ARBA" id="ARBA00022967"/>
    </source>
</evidence>
<dbReference type="SUPFAM" id="SSF81767">
    <property type="entry name" value="Pre-protein crosslinking domain of SecA"/>
    <property type="match status" value="1"/>
</dbReference>
<dbReference type="InterPro" id="IPR027417">
    <property type="entry name" value="P-loop_NTPase"/>
</dbReference>
<comment type="similarity">
    <text evidence="2 15 16">Belongs to the SecA family.</text>
</comment>
<comment type="subunit">
    <text evidence="15">Monomer and homodimer. Part of the essential Sec protein translocation apparatus which comprises SecA, SecYEG and auxiliary proteins SecDF-YajC and YidC.</text>
</comment>
<evidence type="ECO:0000256" key="1">
    <source>
        <dbReference type="ARBA" id="ARBA00001947"/>
    </source>
</evidence>
<dbReference type="EC" id="7.4.2.8" evidence="15"/>
<dbReference type="GO" id="GO:0065002">
    <property type="term" value="P:intracellular protein transmembrane transport"/>
    <property type="evidence" value="ECO:0007669"/>
    <property type="project" value="UniProtKB-UniRule"/>
</dbReference>
<evidence type="ECO:0000259" key="17">
    <source>
        <dbReference type="PROSITE" id="PS51192"/>
    </source>
</evidence>
<dbReference type="InterPro" id="IPR020937">
    <property type="entry name" value="SecA_CS"/>
</dbReference>
<dbReference type="Pfam" id="PF21090">
    <property type="entry name" value="P-loop_SecA"/>
    <property type="match status" value="1"/>
</dbReference>
<dbReference type="SMART" id="SM00957">
    <property type="entry name" value="SecA_DEAD"/>
    <property type="match status" value="1"/>
</dbReference>
<protein>
    <recommendedName>
        <fullName evidence="15 16">Protein translocase subunit SecA</fullName>
        <ecNumber evidence="15">7.4.2.8</ecNumber>
    </recommendedName>
</protein>
<dbReference type="SMART" id="SM00958">
    <property type="entry name" value="SecA_PP_bind"/>
    <property type="match status" value="1"/>
</dbReference>
<dbReference type="NCBIfam" id="TIGR00963">
    <property type="entry name" value="secA"/>
    <property type="match status" value="1"/>
</dbReference>
<evidence type="ECO:0000256" key="7">
    <source>
        <dbReference type="ARBA" id="ARBA00022723"/>
    </source>
</evidence>
<comment type="catalytic activity">
    <reaction evidence="15">
        <text>ATP + H2O + cellular proteinSide 1 = ADP + phosphate + cellular proteinSide 2.</text>
        <dbReference type="EC" id="7.4.2.8"/>
    </reaction>
</comment>
<keyword evidence="12 15" id="KW-1278">Translocase</keyword>
<dbReference type="InterPro" id="IPR000185">
    <property type="entry name" value="SecA"/>
</dbReference>
<name>A0A2C7A7C3_9PROT</name>
<comment type="caution">
    <text evidence="19">The sequence shown here is derived from an EMBL/GenBank/DDBJ whole genome shotgun (WGS) entry which is preliminary data.</text>
</comment>
<dbReference type="GO" id="GO:0006605">
    <property type="term" value="P:protein targeting"/>
    <property type="evidence" value="ECO:0007669"/>
    <property type="project" value="UniProtKB-UniRule"/>
</dbReference>
<keyword evidence="4 15" id="KW-1003">Cell membrane</keyword>
<dbReference type="Gene3D" id="1.10.3060.10">
    <property type="entry name" value="Helical scaffold and wing domains of SecA"/>
    <property type="match status" value="1"/>
</dbReference>
<dbReference type="InterPro" id="IPR014018">
    <property type="entry name" value="SecA_motor_DEAD"/>
</dbReference>
<keyword evidence="20" id="KW-1185">Reference proteome</keyword>
<dbReference type="RefSeq" id="WP_099094495.1">
    <property type="nucleotide sequence ID" value="NZ_PDNU01000005.1"/>
</dbReference>
<keyword evidence="5 15" id="KW-0963">Cytoplasm</keyword>
<feature type="domain" description="Helicase ATP-binding" evidence="17">
    <location>
        <begin position="89"/>
        <end position="247"/>
    </location>
</feature>
<accession>A0A2C7A7C3</accession>
<dbReference type="InterPro" id="IPR011116">
    <property type="entry name" value="SecA_Wing/Scaffold"/>
</dbReference>
<evidence type="ECO:0000256" key="11">
    <source>
        <dbReference type="ARBA" id="ARBA00022927"/>
    </source>
</evidence>
<dbReference type="PROSITE" id="PS51192">
    <property type="entry name" value="HELICASE_ATP_BIND_1"/>
    <property type="match status" value="1"/>
</dbReference>
<dbReference type="Gene3D" id="3.40.50.300">
    <property type="entry name" value="P-loop containing nucleotide triphosphate hydrolases"/>
    <property type="match status" value="2"/>
</dbReference>
<keyword evidence="9" id="KW-0862">Zinc</keyword>
<sequence length="911" mass="101517">MFARLARAIFGTSNDRMLKQFSARLPDITAFEPKLAALPDAELQAQTPKLKARLAAGESLDDLLPEAFATAREASKRVLGMRHFDVQMIGGMVLHSGRIAEMKTGEGKTLVATLAVYLNALSGKGVHVVTVNDYLAQRDSAQMGRLYNFLGLSCGVIVHGLTDVERRDAYACDITYGTNNEFGFDYLRDNMKYRLDEMVQRDFNFAIVDEVDSILVDEARTPLIISGPAEDSSELYRKVDAVVRELVRDKETFEKDEKLRTAALTEAGTATVERMLSEAGLLEEGNLYDFHNVTLVHHVNQSLRAHVLFARDVDYIVNREGKLVIIDEFTGRMMEGRRYSEGLHQALEAKEGVEVQPENQTLASITFQNYFRLYPKLAGMTGTASTEADEFAEIYKLEVVEIPTNLPVIRQDSDDEVYRSAAEKYEAVAKLVKEAQARRQPVLVGTTSIEKSELISELLQKQGVPHKVLNARYHEQEAGIIAQAGRPGAVTIATNMAGRGTDIKLGGNAEMLAEASFPGAREGAEWEAHLAAIREQVKADEAVVKQAGGLFVIGTERHESRRIDNQLRGRAGRQGDPGASRFFLSLEDDLMRIFGSDRMGGMLQKLGLKEGEAIIHPWINRALEKAQKKVEARNFDTRKNLLKYDDVMNDQRKEVYAQRRTFMTAADVSETVEEMRRETIDAMVARAIPENAYPEQWDLVGLQERVRNDLGLDLPVEAWGKEEGIDEVAVRERLQAAAEQMAASRAANIGPDLMRMVEKQLLLQVFDAVWKEHLLSLDHMRQGIGLRAYGQRDPLNEYKSEAFNLFNTMLEDLRERVTSLLLRIELSPASPPPMPEPVMVTDMRHPEPDMAGAAPADWGHAPAEAGFAPAVPRAVEGVDPQDPATWYRTPRNAACPCGSGKKYKHCHGRLG</sequence>
<dbReference type="GO" id="GO:0005524">
    <property type="term" value="F:ATP binding"/>
    <property type="evidence" value="ECO:0007669"/>
    <property type="project" value="UniProtKB-UniRule"/>
</dbReference>
<keyword evidence="3 15" id="KW-0813">Transport</keyword>
<proteinExistence type="inferred from homology"/>
<evidence type="ECO:0000256" key="15">
    <source>
        <dbReference type="HAMAP-Rule" id="MF_01382"/>
    </source>
</evidence>
<keyword evidence="13 15" id="KW-0811">Translocation</keyword>
<comment type="subcellular location">
    <subcellularLocation>
        <location evidence="15">Cell membrane</location>
        <topology evidence="15">Peripheral membrane protein</topology>
        <orientation evidence="15">Cytoplasmic side</orientation>
    </subcellularLocation>
    <subcellularLocation>
        <location evidence="15">Cytoplasm</location>
    </subcellularLocation>
    <text evidence="15">Distribution is 50-50.</text>
</comment>
<dbReference type="SUPFAM" id="SSF81886">
    <property type="entry name" value="Helical scaffold and wing domains of SecA"/>
    <property type="match status" value="1"/>
</dbReference>
<dbReference type="PANTHER" id="PTHR30612:SF0">
    <property type="entry name" value="CHLOROPLAST PROTEIN-TRANSPORTING ATPASE"/>
    <property type="match status" value="1"/>
</dbReference>
<dbReference type="GO" id="GO:0017038">
    <property type="term" value="P:protein import"/>
    <property type="evidence" value="ECO:0007669"/>
    <property type="project" value="InterPro"/>
</dbReference>
<dbReference type="Gene3D" id="3.90.1440.10">
    <property type="entry name" value="SecA, preprotein cross-linking domain"/>
    <property type="match status" value="1"/>
</dbReference>
<keyword evidence="10 15" id="KW-0067">ATP-binding</keyword>
<dbReference type="PROSITE" id="PS51196">
    <property type="entry name" value="SECA_MOTOR_DEAD"/>
    <property type="match status" value="1"/>
</dbReference>
<evidence type="ECO:0000256" key="3">
    <source>
        <dbReference type="ARBA" id="ARBA00022448"/>
    </source>
</evidence>
<dbReference type="InterPro" id="IPR036266">
    <property type="entry name" value="SecA_Wing/Scaffold_sf"/>
</dbReference>
<dbReference type="GO" id="GO:0046872">
    <property type="term" value="F:metal ion binding"/>
    <property type="evidence" value="ECO:0007669"/>
    <property type="project" value="UniProtKB-KW"/>
</dbReference>
<evidence type="ECO:0000256" key="14">
    <source>
        <dbReference type="ARBA" id="ARBA00023136"/>
    </source>
</evidence>
<keyword evidence="7" id="KW-0479">Metal-binding</keyword>
<dbReference type="FunFam" id="3.90.1440.10:FF:000001">
    <property type="entry name" value="Preprotein translocase subunit SecA"/>
    <property type="match status" value="1"/>
</dbReference>
<reference evidence="19 20" key="1">
    <citation type="submission" date="2017-10" db="EMBL/GenBank/DDBJ databases">
        <authorList>
            <person name="Banno H."/>
            <person name="Chua N.-H."/>
        </authorList>
    </citation>
    <scope>NUCLEOTIDE SEQUENCE [LARGE SCALE GENOMIC DNA]</scope>
    <source>
        <strain evidence="19 20">YW11</strain>
    </source>
</reference>
<evidence type="ECO:0000256" key="8">
    <source>
        <dbReference type="ARBA" id="ARBA00022741"/>
    </source>
</evidence>
<evidence type="ECO:0000256" key="6">
    <source>
        <dbReference type="ARBA" id="ARBA00022519"/>
    </source>
</evidence>
<dbReference type="InterPro" id="IPR036670">
    <property type="entry name" value="SecA_X-link_sf"/>
</dbReference>
<dbReference type="Proteomes" id="UP000223527">
    <property type="component" value="Unassembled WGS sequence"/>
</dbReference>
<dbReference type="PROSITE" id="PS01312">
    <property type="entry name" value="SECA"/>
    <property type="match status" value="1"/>
</dbReference>
<dbReference type="PRINTS" id="PR00906">
    <property type="entry name" value="SECA"/>
</dbReference>
<keyword evidence="11 15" id="KW-0653">Protein transport</keyword>
<feature type="binding site" evidence="15">
    <location>
        <begin position="105"/>
        <end position="109"/>
    </location>
    <ligand>
        <name>ATP</name>
        <dbReference type="ChEBI" id="CHEBI:30616"/>
    </ligand>
</feature>
<dbReference type="GO" id="GO:0031522">
    <property type="term" value="C:cell envelope Sec protein transport complex"/>
    <property type="evidence" value="ECO:0007669"/>
    <property type="project" value="TreeGrafter"/>
</dbReference>
<dbReference type="CDD" id="cd18803">
    <property type="entry name" value="SF2_C_secA"/>
    <property type="match status" value="1"/>
</dbReference>
<feature type="binding site" evidence="15">
    <location>
        <position position="502"/>
    </location>
    <ligand>
        <name>ATP</name>
        <dbReference type="ChEBI" id="CHEBI:30616"/>
    </ligand>
</feature>
<gene>
    <name evidence="15" type="primary">secA</name>
    <name evidence="19" type="ORF">CR162_05260</name>
</gene>
<evidence type="ECO:0000256" key="10">
    <source>
        <dbReference type="ARBA" id="ARBA00022840"/>
    </source>
</evidence>
<dbReference type="InterPro" id="IPR011130">
    <property type="entry name" value="SecA_preprotein_X-link_dom"/>
</dbReference>
<dbReference type="InterPro" id="IPR011115">
    <property type="entry name" value="SecA_DEAD"/>
</dbReference>
<organism evidence="19 20">
    <name type="scientific">Teichococcus rhizosphaerae</name>
    <dbReference type="NCBI Taxonomy" id="1335062"/>
    <lineage>
        <taxon>Bacteria</taxon>
        <taxon>Pseudomonadati</taxon>
        <taxon>Pseudomonadota</taxon>
        <taxon>Alphaproteobacteria</taxon>
        <taxon>Acetobacterales</taxon>
        <taxon>Roseomonadaceae</taxon>
        <taxon>Roseomonas</taxon>
    </lineage>
</organism>
<dbReference type="NCBIfam" id="NF009538">
    <property type="entry name" value="PRK12904.1"/>
    <property type="match status" value="1"/>
</dbReference>
<evidence type="ECO:0000256" key="13">
    <source>
        <dbReference type="ARBA" id="ARBA00023010"/>
    </source>
</evidence>
<dbReference type="EMBL" id="PDNU01000005">
    <property type="protein sequence ID" value="PHK96008.1"/>
    <property type="molecule type" value="Genomic_DNA"/>
</dbReference>
<dbReference type="CDD" id="cd17928">
    <property type="entry name" value="DEXDc_SecA"/>
    <property type="match status" value="1"/>
</dbReference>
<dbReference type="FunFam" id="1.10.3060.10:FF:000003">
    <property type="entry name" value="Protein translocase subunit SecA"/>
    <property type="match status" value="1"/>
</dbReference>
<keyword evidence="14 15" id="KW-0472">Membrane</keyword>
<evidence type="ECO:0000256" key="16">
    <source>
        <dbReference type="RuleBase" id="RU003874"/>
    </source>
</evidence>
<keyword evidence="6" id="KW-0997">Cell inner membrane</keyword>
<dbReference type="Pfam" id="PF07517">
    <property type="entry name" value="SecA_DEAD"/>
    <property type="match status" value="1"/>
</dbReference>
<dbReference type="InterPro" id="IPR044722">
    <property type="entry name" value="SecA_SF2_C"/>
</dbReference>
<dbReference type="AlphaFoldDB" id="A0A2C7A7C3"/>
<evidence type="ECO:0000256" key="9">
    <source>
        <dbReference type="ARBA" id="ARBA00022833"/>
    </source>
</evidence>
<dbReference type="Gene3D" id="3.10.450.50">
    <property type="match status" value="1"/>
</dbReference>
<dbReference type="HAMAP" id="MF_01382">
    <property type="entry name" value="SecA"/>
    <property type="match status" value="1"/>
</dbReference>
<comment type="function">
    <text evidence="15">Part of the Sec protein translocase complex. Interacts with the SecYEG preprotein conducting channel. Has a central role in coupling the hydrolysis of ATP to the transfer of proteins into and across the cell membrane, serving both as a receptor for the preprotein-SecB complex and as an ATP-driven molecular motor driving the stepwise translocation of polypeptide chains across the membrane.</text>
</comment>